<keyword evidence="8" id="KW-0472">Membrane</keyword>
<dbReference type="InterPro" id="IPR003439">
    <property type="entry name" value="ABC_transporter-like_ATP-bd"/>
</dbReference>
<keyword evidence="7" id="KW-1278">Translocase</keyword>
<dbReference type="InterPro" id="IPR003593">
    <property type="entry name" value="AAA+_ATPase"/>
</dbReference>
<evidence type="ECO:0000256" key="9">
    <source>
        <dbReference type="PROSITE-ProRule" id="PRU01213"/>
    </source>
</evidence>
<organism evidence="12 13">
    <name type="scientific">Congregibacter brevis</name>
    <dbReference type="NCBI Taxonomy" id="3081201"/>
    <lineage>
        <taxon>Bacteria</taxon>
        <taxon>Pseudomonadati</taxon>
        <taxon>Pseudomonadota</taxon>
        <taxon>Gammaproteobacteria</taxon>
        <taxon>Cellvibrionales</taxon>
        <taxon>Halieaceae</taxon>
        <taxon>Congregibacter</taxon>
    </lineage>
</organism>
<dbReference type="PROSITE" id="PS51866">
    <property type="entry name" value="MOP"/>
    <property type="match status" value="1"/>
</dbReference>
<dbReference type="InterPro" id="IPR008995">
    <property type="entry name" value="Mo/tungstate-bd_C_term_dom"/>
</dbReference>
<evidence type="ECO:0000256" key="2">
    <source>
        <dbReference type="ARBA" id="ARBA00022475"/>
    </source>
</evidence>
<dbReference type="InterPro" id="IPR017871">
    <property type="entry name" value="ABC_transporter-like_CS"/>
</dbReference>
<evidence type="ECO:0000256" key="1">
    <source>
        <dbReference type="ARBA" id="ARBA00022448"/>
    </source>
</evidence>
<dbReference type="NCBIfam" id="TIGR02142">
    <property type="entry name" value="modC_ABC"/>
    <property type="match status" value="1"/>
</dbReference>
<dbReference type="PANTHER" id="PTHR43514:SF4">
    <property type="entry name" value="ABC TRANSPORTER I FAMILY MEMBER 10"/>
    <property type="match status" value="1"/>
</dbReference>
<evidence type="ECO:0000256" key="3">
    <source>
        <dbReference type="ARBA" id="ARBA00022505"/>
    </source>
</evidence>
<keyword evidence="6 12" id="KW-0067">ATP-binding</keyword>
<evidence type="ECO:0000313" key="12">
    <source>
        <dbReference type="EMBL" id="WOJ97245.1"/>
    </source>
</evidence>
<dbReference type="InterPro" id="IPR004606">
    <property type="entry name" value="Mop_domain"/>
</dbReference>
<dbReference type="InterPro" id="IPR005116">
    <property type="entry name" value="Transp-assoc_OB_typ1"/>
</dbReference>
<dbReference type="SMART" id="SM00382">
    <property type="entry name" value="AAA"/>
    <property type="match status" value="1"/>
</dbReference>
<sequence length="357" mass="39315">MNQLLLTIEHRDPSGFYLSVNTQIPQSGVTALFGPSGSGKTTILDCIAGLRPDITDATIVFDNETWQEGTQHTAPWQRSLGYVFQDARLFPHMTVAQNLAFAAKHAPAPIDGDEIAGWMNIQTILDRLPETLSAGQQARVAIARALMRNPQLLLLDEPLANLDKRAAAQCLACLARIHQERDLPIIYVSHQIEEVSTIADQILLIDNGKVVEQGPLLELASELDTQLAEDESAASLLSVEVFGIDSDFGLTELRVDGQSLWVAGDEHHGSTRRLRVPARDVSVCRERPTDTSIQNILPVTLVEIRRLSKAHCLLRLQLSEQCLLARITRRSEEDLKLRTGDQLFAQIKSTALLGDAG</sequence>
<dbReference type="PANTHER" id="PTHR43514">
    <property type="entry name" value="ABC TRANSPORTER I FAMILY MEMBER 10"/>
    <property type="match status" value="1"/>
</dbReference>
<dbReference type="Pfam" id="PF00005">
    <property type="entry name" value="ABC_tran"/>
    <property type="match status" value="1"/>
</dbReference>
<evidence type="ECO:0000256" key="4">
    <source>
        <dbReference type="ARBA" id="ARBA00022519"/>
    </source>
</evidence>
<dbReference type="SUPFAM" id="SSF50331">
    <property type="entry name" value="MOP-like"/>
    <property type="match status" value="1"/>
</dbReference>
<dbReference type="InterPro" id="IPR027417">
    <property type="entry name" value="P-loop_NTPase"/>
</dbReference>
<dbReference type="PROSITE" id="PS50893">
    <property type="entry name" value="ABC_TRANSPORTER_2"/>
    <property type="match status" value="1"/>
</dbReference>
<dbReference type="Gene3D" id="2.40.50.100">
    <property type="match status" value="1"/>
</dbReference>
<dbReference type="RefSeq" id="WP_407327978.1">
    <property type="nucleotide sequence ID" value="NZ_CP136865.1"/>
</dbReference>
<evidence type="ECO:0000256" key="8">
    <source>
        <dbReference type="ARBA" id="ARBA00023136"/>
    </source>
</evidence>
<reference evidence="12 13" key="1">
    <citation type="submission" date="2023-10" db="EMBL/GenBank/DDBJ databases">
        <title>Two novel species belonging to the OM43/NOR5 clade.</title>
        <authorList>
            <person name="Park M."/>
        </authorList>
    </citation>
    <scope>NUCLEOTIDE SEQUENCE [LARGE SCALE GENOMIC DNA]</scope>
    <source>
        <strain evidence="12 13">IMCC45268</strain>
    </source>
</reference>
<keyword evidence="3 9" id="KW-0500">Molybdenum</keyword>
<gene>
    <name evidence="12" type="primary">modC</name>
    <name evidence="12" type="ORF">R0137_01410</name>
</gene>
<proteinExistence type="predicted"/>
<keyword evidence="5" id="KW-0547">Nucleotide-binding</keyword>
<dbReference type="InterPro" id="IPR011868">
    <property type="entry name" value="ModC_ABC_ATP-bd"/>
</dbReference>
<evidence type="ECO:0000256" key="5">
    <source>
        <dbReference type="ARBA" id="ARBA00022741"/>
    </source>
</evidence>
<name>A0ABZ0IFZ2_9GAMM</name>
<evidence type="ECO:0000256" key="7">
    <source>
        <dbReference type="ARBA" id="ARBA00022967"/>
    </source>
</evidence>
<dbReference type="PROSITE" id="PS00211">
    <property type="entry name" value="ABC_TRANSPORTER_1"/>
    <property type="match status" value="1"/>
</dbReference>
<evidence type="ECO:0000259" key="10">
    <source>
        <dbReference type="PROSITE" id="PS50893"/>
    </source>
</evidence>
<evidence type="ECO:0000256" key="6">
    <source>
        <dbReference type="ARBA" id="ARBA00022840"/>
    </source>
</evidence>
<evidence type="ECO:0000259" key="11">
    <source>
        <dbReference type="PROSITE" id="PS51866"/>
    </source>
</evidence>
<dbReference type="GO" id="GO:0005524">
    <property type="term" value="F:ATP binding"/>
    <property type="evidence" value="ECO:0007669"/>
    <property type="project" value="UniProtKB-KW"/>
</dbReference>
<dbReference type="Proteomes" id="UP001626549">
    <property type="component" value="Chromosome"/>
</dbReference>
<dbReference type="Pfam" id="PF03459">
    <property type="entry name" value="TOBE"/>
    <property type="match status" value="1"/>
</dbReference>
<feature type="domain" description="Mop" evidence="11">
    <location>
        <begin position="290"/>
        <end position="356"/>
    </location>
</feature>
<accession>A0ABZ0IFZ2</accession>
<dbReference type="EMBL" id="CP136865">
    <property type="protein sequence ID" value="WOJ97245.1"/>
    <property type="molecule type" value="Genomic_DNA"/>
</dbReference>
<dbReference type="SUPFAM" id="SSF52540">
    <property type="entry name" value="P-loop containing nucleoside triphosphate hydrolases"/>
    <property type="match status" value="1"/>
</dbReference>
<keyword evidence="13" id="KW-1185">Reference proteome</keyword>
<dbReference type="InterPro" id="IPR050334">
    <property type="entry name" value="Molybdenum_import_ModC"/>
</dbReference>
<feature type="domain" description="ABC transporter" evidence="10">
    <location>
        <begin position="1"/>
        <end position="232"/>
    </location>
</feature>
<protein>
    <submittedName>
        <fullName evidence="12">Molybdenum ABC transporter ATP-binding protein</fullName>
    </submittedName>
</protein>
<evidence type="ECO:0000313" key="13">
    <source>
        <dbReference type="Proteomes" id="UP001626549"/>
    </source>
</evidence>
<keyword evidence="1" id="KW-0813">Transport</keyword>
<keyword evidence="2" id="KW-1003">Cell membrane</keyword>
<keyword evidence="4" id="KW-0997">Cell inner membrane</keyword>
<dbReference type="Gene3D" id="3.40.50.300">
    <property type="entry name" value="P-loop containing nucleotide triphosphate hydrolases"/>
    <property type="match status" value="1"/>
</dbReference>